<accession>A0A0F9TYR8</accession>
<dbReference type="EMBL" id="LAZR01001324">
    <property type="protein sequence ID" value="KKN46553.1"/>
    <property type="molecule type" value="Genomic_DNA"/>
</dbReference>
<reference evidence="1" key="1">
    <citation type="journal article" date="2015" name="Nature">
        <title>Complex archaea that bridge the gap between prokaryotes and eukaryotes.</title>
        <authorList>
            <person name="Spang A."/>
            <person name="Saw J.H."/>
            <person name="Jorgensen S.L."/>
            <person name="Zaremba-Niedzwiedzka K."/>
            <person name="Martijn J."/>
            <person name="Lind A.E."/>
            <person name="van Eijk R."/>
            <person name="Schleper C."/>
            <person name="Guy L."/>
            <person name="Ettema T.J."/>
        </authorList>
    </citation>
    <scope>NUCLEOTIDE SEQUENCE</scope>
</reference>
<organism evidence="1">
    <name type="scientific">marine sediment metagenome</name>
    <dbReference type="NCBI Taxonomy" id="412755"/>
    <lineage>
        <taxon>unclassified sequences</taxon>
        <taxon>metagenomes</taxon>
        <taxon>ecological metagenomes</taxon>
    </lineage>
</organism>
<name>A0A0F9TYR8_9ZZZZ</name>
<evidence type="ECO:0000313" key="1">
    <source>
        <dbReference type="EMBL" id="KKN46553.1"/>
    </source>
</evidence>
<sequence>MPNGIFLIRWDEVEGGMIYMRYPDNLEISDPVVQQITISHNFTESYIITEEKNWNSVSHYNERKELILVLVLSRYDDGNDYLDILEKFNLELDKLNEEQKLKEHLEIMFNISLDAFRTTDEVITKLSNEVALLKTREYDYEVKFEIITSLDILSVKSKILFLLAVNDNLTIKDFEKSVNTSKRWLSSVLETLIKNKIIGFNSRKETYYLKI</sequence>
<gene>
    <name evidence="1" type="ORF">LCGC14_0671970</name>
</gene>
<dbReference type="AlphaFoldDB" id="A0A0F9TYR8"/>
<proteinExistence type="predicted"/>
<comment type="caution">
    <text evidence="1">The sequence shown here is derived from an EMBL/GenBank/DDBJ whole genome shotgun (WGS) entry which is preliminary data.</text>
</comment>
<protein>
    <submittedName>
        <fullName evidence="1">Uncharacterized protein</fullName>
    </submittedName>
</protein>